<proteinExistence type="predicted"/>
<organism evidence="3 4">
    <name type="scientific">Nocardioides aestuarii</name>
    <dbReference type="NCBI Taxonomy" id="252231"/>
    <lineage>
        <taxon>Bacteria</taxon>
        <taxon>Bacillati</taxon>
        <taxon>Actinomycetota</taxon>
        <taxon>Actinomycetes</taxon>
        <taxon>Propionibacteriales</taxon>
        <taxon>Nocardioidaceae</taxon>
        <taxon>Nocardioides</taxon>
    </lineage>
</organism>
<feature type="compositionally biased region" description="Basic and acidic residues" evidence="1">
    <location>
        <begin position="114"/>
        <end position="129"/>
    </location>
</feature>
<sequence length="172" mass="17524">MAVPATHQPVALEPVQSDPGVWTAGVRCACGWAAEGKAATKVAAKAEAERRGRSHALDPSDAPTATTRAAESAAAALIATGGAAKNGLMTLAALVAVAAVLAIPVVIVAGLGGSDRDDPQPAKPSRVEDPGSGIDCEKAVTTQMEREYGGVWGSGKWPTGEYPRRVKRCQKG</sequence>
<reference evidence="4" key="1">
    <citation type="journal article" date="2019" name="Int. J. Syst. Evol. Microbiol.">
        <title>The Global Catalogue of Microorganisms (GCM) 10K type strain sequencing project: providing services to taxonomists for standard genome sequencing and annotation.</title>
        <authorList>
            <consortium name="The Broad Institute Genomics Platform"/>
            <consortium name="The Broad Institute Genome Sequencing Center for Infectious Disease"/>
            <person name="Wu L."/>
            <person name="Ma J."/>
        </authorList>
    </citation>
    <scope>NUCLEOTIDE SEQUENCE [LARGE SCALE GENOMIC DNA]</scope>
    <source>
        <strain evidence="4">CGMCC 1.12477</strain>
    </source>
</reference>
<dbReference type="EMBL" id="JBHUGD010000003">
    <property type="protein sequence ID" value="MFD1948590.1"/>
    <property type="molecule type" value="Genomic_DNA"/>
</dbReference>
<evidence type="ECO:0000256" key="1">
    <source>
        <dbReference type="SAM" id="MobiDB-lite"/>
    </source>
</evidence>
<keyword evidence="4" id="KW-1185">Reference proteome</keyword>
<feature type="transmembrane region" description="Helical" evidence="2">
    <location>
        <begin position="91"/>
        <end position="113"/>
    </location>
</feature>
<gene>
    <name evidence="3" type="ORF">ACFSDE_17445</name>
</gene>
<keyword evidence="2" id="KW-0812">Transmembrane</keyword>
<protein>
    <submittedName>
        <fullName evidence="3">Uncharacterized protein</fullName>
    </submittedName>
</protein>
<evidence type="ECO:0000313" key="4">
    <source>
        <dbReference type="Proteomes" id="UP001597351"/>
    </source>
</evidence>
<keyword evidence="2" id="KW-0472">Membrane</keyword>
<evidence type="ECO:0000256" key="2">
    <source>
        <dbReference type="SAM" id="Phobius"/>
    </source>
</evidence>
<name>A0ABW4TPU0_9ACTN</name>
<keyword evidence="2" id="KW-1133">Transmembrane helix</keyword>
<feature type="region of interest" description="Disordered" evidence="1">
    <location>
        <begin position="147"/>
        <end position="172"/>
    </location>
</feature>
<feature type="compositionally biased region" description="Basic and acidic residues" evidence="1">
    <location>
        <begin position="46"/>
        <end position="58"/>
    </location>
</feature>
<dbReference type="Proteomes" id="UP001597351">
    <property type="component" value="Unassembled WGS sequence"/>
</dbReference>
<feature type="region of interest" description="Disordered" evidence="1">
    <location>
        <begin position="46"/>
        <end position="65"/>
    </location>
</feature>
<comment type="caution">
    <text evidence="3">The sequence shown here is derived from an EMBL/GenBank/DDBJ whole genome shotgun (WGS) entry which is preliminary data.</text>
</comment>
<evidence type="ECO:0000313" key="3">
    <source>
        <dbReference type="EMBL" id="MFD1948590.1"/>
    </source>
</evidence>
<feature type="region of interest" description="Disordered" evidence="1">
    <location>
        <begin position="112"/>
        <end position="135"/>
    </location>
</feature>
<accession>A0ABW4TPU0</accession>
<dbReference type="RefSeq" id="WP_343920791.1">
    <property type="nucleotide sequence ID" value="NZ_BAAAJT010000002.1"/>
</dbReference>